<comment type="caution">
    <text evidence="1">The sequence shown here is derived from an EMBL/GenBank/DDBJ whole genome shotgun (WGS) entry which is preliminary data.</text>
</comment>
<sequence length="108" mass="10784">MQVLPAAVVEDLARAGLDDTWLSATGFPGLVGGPGEVRGAAVSGVAAGGRLPPNCGGRIGSLRSLMACGWAAPGAEAGWLWCRQAGRPCTGIGPSAACYSWSPFTGAR</sequence>
<reference evidence="1" key="1">
    <citation type="journal article" date="2022" name="bioRxiv">
        <title>Sequencing and chromosome-scale assembly of the giantPleurodeles waltlgenome.</title>
        <authorList>
            <person name="Brown T."/>
            <person name="Elewa A."/>
            <person name="Iarovenko S."/>
            <person name="Subramanian E."/>
            <person name="Araus A.J."/>
            <person name="Petzold A."/>
            <person name="Susuki M."/>
            <person name="Suzuki K.-i.T."/>
            <person name="Hayashi T."/>
            <person name="Toyoda A."/>
            <person name="Oliveira C."/>
            <person name="Osipova E."/>
            <person name="Leigh N.D."/>
            <person name="Simon A."/>
            <person name="Yun M.H."/>
        </authorList>
    </citation>
    <scope>NUCLEOTIDE SEQUENCE</scope>
    <source>
        <strain evidence="1">20211129_DDA</strain>
        <tissue evidence="1">Liver</tissue>
    </source>
</reference>
<dbReference type="Proteomes" id="UP001066276">
    <property type="component" value="Chromosome 2_2"/>
</dbReference>
<name>A0AAV7UPQ3_PLEWA</name>
<dbReference type="AlphaFoldDB" id="A0AAV7UPQ3"/>
<accession>A0AAV7UPQ3</accession>
<proteinExistence type="predicted"/>
<evidence type="ECO:0000313" key="2">
    <source>
        <dbReference type="Proteomes" id="UP001066276"/>
    </source>
</evidence>
<gene>
    <name evidence="1" type="ORF">NDU88_000346</name>
</gene>
<keyword evidence="2" id="KW-1185">Reference proteome</keyword>
<protein>
    <submittedName>
        <fullName evidence="1">Uncharacterized protein</fullName>
    </submittedName>
</protein>
<organism evidence="1 2">
    <name type="scientific">Pleurodeles waltl</name>
    <name type="common">Iberian ribbed newt</name>
    <dbReference type="NCBI Taxonomy" id="8319"/>
    <lineage>
        <taxon>Eukaryota</taxon>
        <taxon>Metazoa</taxon>
        <taxon>Chordata</taxon>
        <taxon>Craniata</taxon>
        <taxon>Vertebrata</taxon>
        <taxon>Euteleostomi</taxon>
        <taxon>Amphibia</taxon>
        <taxon>Batrachia</taxon>
        <taxon>Caudata</taxon>
        <taxon>Salamandroidea</taxon>
        <taxon>Salamandridae</taxon>
        <taxon>Pleurodelinae</taxon>
        <taxon>Pleurodeles</taxon>
    </lineage>
</organism>
<dbReference type="EMBL" id="JANPWB010000004">
    <property type="protein sequence ID" value="KAJ1191029.1"/>
    <property type="molecule type" value="Genomic_DNA"/>
</dbReference>
<evidence type="ECO:0000313" key="1">
    <source>
        <dbReference type="EMBL" id="KAJ1191029.1"/>
    </source>
</evidence>